<keyword evidence="3" id="KW-1185">Reference proteome</keyword>
<feature type="transmembrane region" description="Helical" evidence="1">
    <location>
        <begin position="23"/>
        <end position="47"/>
    </location>
</feature>
<keyword evidence="1" id="KW-1133">Transmembrane helix</keyword>
<sequence length="169" mass="19351">MRAEGDITVNGKLIRKGEKLPMLFIYPFFLVHMGMFGLSGFLMAYAADDVELAFLYLHGGIAIVVYLAFYLAIFGRDEVKWMLINAALGLLGIWVEIETILGWFGKALSDFPPWVHVTPFLYYILYTFLLRQMLLDLTRSRDKPGRKRAVEMLYVLGSLAVYGALWLNR</sequence>
<dbReference type="RefSeq" id="WP_034210115.1">
    <property type="nucleotide sequence ID" value="NZ_AVCK01000003.1"/>
</dbReference>
<feature type="transmembrane region" description="Helical" evidence="1">
    <location>
        <begin position="111"/>
        <end position="129"/>
    </location>
</feature>
<evidence type="ECO:0000256" key="1">
    <source>
        <dbReference type="SAM" id="Phobius"/>
    </source>
</evidence>
<organism evidence="2 3">
    <name type="scientific">Arenimonas metalli CF5-1</name>
    <dbReference type="NCBI Taxonomy" id="1384056"/>
    <lineage>
        <taxon>Bacteria</taxon>
        <taxon>Pseudomonadati</taxon>
        <taxon>Pseudomonadota</taxon>
        <taxon>Gammaproteobacteria</taxon>
        <taxon>Lysobacterales</taxon>
        <taxon>Lysobacteraceae</taxon>
        <taxon>Arenimonas</taxon>
    </lineage>
</organism>
<dbReference type="OrthoDB" id="5966042at2"/>
<comment type="caution">
    <text evidence="2">The sequence shown here is derived from an EMBL/GenBank/DDBJ whole genome shotgun (WGS) entry which is preliminary data.</text>
</comment>
<dbReference type="STRING" id="1384056.N787_06680"/>
<feature type="transmembrane region" description="Helical" evidence="1">
    <location>
        <begin position="81"/>
        <end position="105"/>
    </location>
</feature>
<keyword evidence="1" id="KW-0472">Membrane</keyword>
<dbReference type="EMBL" id="AVCK01000003">
    <property type="protein sequence ID" value="KFN48120.1"/>
    <property type="molecule type" value="Genomic_DNA"/>
</dbReference>
<feature type="transmembrane region" description="Helical" evidence="1">
    <location>
        <begin position="53"/>
        <end position="74"/>
    </location>
</feature>
<reference evidence="2 3" key="1">
    <citation type="submission" date="2013-09" db="EMBL/GenBank/DDBJ databases">
        <title>Genome sequencing of Arenimonas metalli.</title>
        <authorList>
            <person name="Chen F."/>
            <person name="Wang G."/>
        </authorList>
    </citation>
    <scope>NUCLEOTIDE SEQUENCE [LARGE SCALE GENOMIC DNA]</scope>
    <source>
        <strain evidence="2 3">CF5-1</strain>
    </source>
</reference>
<dbReference type="PATRIC" id="fig|1384056.3.peg.211"/>
<protein>
    <submittedName>
        <fullName evidence="2">Uncharacterized protein</fullName>
    </submittedName>
</protein>
<evidence type="ECO:0000313" key="2">
    <source>
        <dbReference type="EMBL" id="KFN48120.1"/>
    </source>
</evidence>
<dbReference type="AlphaFoldDB" id="A0A091BUU7"/>
<gene>
    <name evidence="2" type="ORF">N787_06680</name>
</gene>
<name>A0A091BUU7_9GAMM</name>
<feature type="transmembrane region" description="Helical" evidence="1">
    <location>
        <begin position="149"/>
        <end position="167"/>
    </location>
</feature>
<evidence type="ECO:0000313" key="3">
    <source>
        <dbReference type="Proteomes" id="UP000029393"/>
    </source>
</evidence>
<accession>A0A091BUU7</accession>
<keyword evidence="1" id="KW-0812">Transmembrane</keyword>
<proteinExistence type="predicted"/>
<dbReference type="eggNOG" id="ENOG50349V2">
    <property type="taxonomic scope" value="Bacteria"/>
</dbReference>
<dbReference type="Proteomes" id="UP000029393">
    <property type="component" value="Unassembled WGS sequence"/>
</dbReference>